<comment type="caution">
    <text evidence="2">The sequence shown here is derived from an EMBL/GenBank/DDBJ whole genome shotgun (WGS) entry which is preliminary data.</text>
</comment>
<keyword evidence="1" id="KW-1133">Transmembrane helix</keyword>
<dbReference type="EMBL" id="JAEVHM010000155">
    <property type="protein sequence ID" value="MBM0234609.1"/>
    <property type="molecule type" value="Genomic_DNA"/>
</dbReference>
<gene>
    <name evidence="2" type="ORF">JNW91_23960</name>
</gene>
<proteinExistence type="predicted"/>
<dbReference type="Proteomes" id="UP000601027">
    <property type="component" value="Unassembled WGS sequence"/>
</dbReference>
<keyword evidence="1" id="KW-0812">Transmembrane</keyword>
<name>A0ABS1XZP1_9ACTN</name>
<keyword evidence="3" id="KW-1185">Reference proteome</keyword>
<sequence>MRSILPSIVLGDDMWWSGMGILAIIFPAVTVALGYQIAGYPGVPGGFLVAGVATWFVGRRINRTEDPKIYHNEHTFMSIPMQYWAFLWTFFALTQTVLGLLGKAGWQQE</sequence>
<organism evidence="2 3">
    <name type="scientific">Micromonospora parastrephiae</name>
    <dbReference type="NCBI Taxonomy" id="2806101"/>
    <lineage>
        <taxon>Bacteria</taxon>
        <taxon>Bacillati</taxon>
        <taxon>Actinomycetota</taxon>
        <taxon>Actinomycetes</taxon>
        <taxon>Micromonosporales</taxon>
        <taxon>Micromonosporaceae</taxon>
        <taxon>Micromonospora</taxon>
    </lineage>
</organism>
<protein>
    <submittedName>
        <fullName evidence="2">Uncharacterized protein</fullName>
    </submittedName>
</protein>
<accession>A0ABS1XZP1</accession>
<evidence type="ECO:0000256" key="1">
    <source>
        <dbReference type="SAM" id="Phobius"/>
    </source>
</evidence>
<evidence type="ECO:0000313" key="3">
    <source>
        <dbReference type="Proteomes" id="UP000601027"/>
    </source>
</evidence>
<reference evidence="2 3" key="1">
    <citation type="submission" date="2021-01" db="EMBL/GenBank/DDBJ databases">
        <title>Draft genome sequence of Micromonospora sp. strain STR1_7.</title>
        <authorList>
            <person name="Karlyshev A."/>
            <person name="Jawad R."/>
        </authorList>
    </citation>
    <scope>NUCLEOTIDE SEQUENCE [LARGE SCALE GENOMIC DNA]</scope>
    <source>
        <strain evidence="2 3">STR1-7</strain>
    </source>
</reference>
<feature type="transmembrane region" description="Helical" evidence="1">
    <location>
        <begin position="42"/>
        <end position="61"/>
    </location>
</feature>
<feature type="transmembrane region" description="Helical" evidence="1">
    <location>
        <begin position="15"/>
        <end position="35"/>
    </location>
</feature>
<keyword evidence="1" id="KW-0472">Membrane</keyword>
<feature type="transmembrane region" description="Helical" evidence="1">
    <location>
        <begin position="81"/>
        <end position="101"/>
    </location>
</feature>
<evidence type="ECO:0000313" key="2">
    <source>
        <dbReference type="EMBL" id="MBM0234609.1"/>
    </source>
</evidence>
<dbReference type="RefSeq" id="WP_203177681.1">
    <property type="nucleotide sequence ID" value="NZ_JAEVHM010000155.1"/>
</dbReference>